<dbReference type="InterPro" id="IPR002013">
    <property type="entry name" value="SAC_dom"/>
</dbReference>
<organism evidence="2 3">
    <name type="scientific">Hibiscus sabdariffa</name>
    <name type="common">roselle</name>
    <dbReference type="NCBI Taxonomy" id="183260"/>
    <lineage>
        <taxon>Eukaryota</taxon>
        <taxon>Viridiplantae</taxon>
        <taxon>Streptophyta</taxon>
        <taxon>Embryophyta</taxon>
        <taxon>Tracheophyta</taxon>
        <taxon>Spermatophyta</taxon>
        <taxon>Magnoliopsida</taxon>
        <taxon>eudicotyledons</taxon>
        <taxon>Gunneridae</taxon>
        <taxon>Pentapetalae</taxon>
        <taxon>rosids</taxon>
        <taxon>malvids</taxon>
        <taxon>Malvales</taxon>
        <taxon>Malvaceae</taxon>
        <taxon>Malvoideae</taxon>
        <taxon>Hibiscus</taxon>
    </lineage>
</organism>
<keyword evidence="3" id="KW-1185">Reference proteome</keyword>
<proteinExistence type="predicted"/>
<dbReference type="Proteomes" id="UP001396334">
    <property type="component" value="Unassembled WGS sequence"/>
</dbReference>
<dbReference type="PROSITE" id="PS50275">
    <property type="entry name" value="SAC"/>
    <property type="match status" value="1"/>
</dbReference>
<accession>A0ABR2U1L8</accession>
<protein>
    <recommendedName>
        <fullName evidence="1">SAC domain-containing protein</fullName>
    </recommendedName>
</protein>
<evidence type="ECO:0000313" key="3">
    <source>
        <dbReference type="Proteomes" id="UP001396334"/>
    </source>
</evidence>
<evidence type="ECO:0000259" key="1">
    <source>
        <dbReference type="PROSITE" id="PS50275"/>
    </source>
</evidence>
<gene>
    <name evidence="2" type="ORF">V6N11_071936</name>
</gene>
<comment type="caution">
    <text evidence="2">The sequence shown here is derived from an EMBL/GenBank/DDBJ whole genome shotgun (WGS) entry which is preliminary data.</text>
</comment>
<evidence type="ECO:0000313" key="2">
    <source>
        <dbReference type="EMBL" id="KAK9043600.1"/>
    </source>
</evidence>
<name>A0ABR2U1L8_9ROSI</name>
<reference evidence="2 3" key="1">
    <citation type="journal article" date="2024" name="G3 (Bethesda)">
        <title>Genome assembly of Hibiscus sabdariffa L. provides insights into metabolisms of medicinal natural products.</title>
        <authorList>
            <person name="Kim T."/>
        </authorList>
    </citation>
    <scope>NUCLEOTIDE SEQUENCE [LARGE SCALE GENOMIC DNA]</scope>
    <source>
        <strain evidence="2">TK-2024</strain>
        <tissue evidence="2">Old leaves</tissue>
    </source>
</reference>
<feature type="domain" description="SAC" evidence="1">
    <location>
        <begin position="201"/>
        <end position="256"/>
    </location>
</feature>
<sequence length="313" mass="34545">MRWREFTNNGLLNCVEPKQVSTTEISTEVECSDNLLEPQSTQGIVSTELVDKECEPLLTVSNEVEVFNKLPVIADVESDGFDDSVSGLLKVPLDEGCDILNRGLLKPSSIQGIWLDSLMAMRGMNFSETGVLEERLQINDALLTMRESVHLVIDCPFDRGGSDTTIVNCHDILTTFCKESESGKHVSRYSYSNWTIALVHGTRYLEGRVNDRGRVAFDVETEQIVFDESSIIINNDHAGWEAVGETSMHSLVTGNGLLTNSSCGIQKDEVMVMEKFKTDAANGKESCGETVKPSMFQTGVLGSNYTSVGQYVY</sequence>
<dbReference type="EMBL" id="JBBPBN010000003">
    <property type="protein sequence ID" value="KAK9043600.1"/>
    <property type="molecule type" value="Genomic_DNA"/>
</dbReference>